<accession>A0ABX8YHJ8</accession>
<evidence type="ECO:0000256" key="1">
    <source>
        <dbReference type="ARBA" id="ARBA00023172"/>
    </source>
</evidence>
<evidence type="ECO:0000313" key="5">
    <source>
        <dbReference type="Proteomes" id="UP000826616"/>
    </source>
</evidence>
<evidence type="ECO:0000259" key="3">
    <source>
        <dbReference type="Pfam" id="PF00589"/>
    </source>
</evidence>
<dbReference type="InterPro" id="IPR002104">
    <property type="entry name" value="Integrase_catalytic"/>
</dbReference>
<dbReference type="Gene3D" id="1.10.443.10">
    <property type="entry name" value="Intergrase catalytic core"/>
    <property type="match status" value="1"/>
</dbReference>
<dbReference type="Proteomes" id="UP000826616">
    <property type="component" value="Chromosome"/>
</dbReference>
<dbReference type="InterPro" id="IPR013762">
    <property type="entry name" value="Integrase-like_cat_sf"/>
</dbReference>
<dbReference type="SUPFAM" id="SSF56349">
    <property type="entry name" value="DNA breaking-rejoining enzymes"/>
    <property type="match status" value="1"/>
</dbReference>
<sequence length="68" mass="7995">MAKKTRYYIVFMLVLTTGMWKGGILGLRWEDIDLDMGRLSIRQALGRDRLLPSRAEVPQWLPHGFTYR</sequence>
<gene>
    <name evidence="4" type="ORF">K3F53_00090</name>
</gene>
<feature type="domain" description="Tyr recombinase" evidence="3">
    <location>
        <begin position="3"/>
        <end position="61"/>
    </location>
</feature>
<proteinExistence type="predicted"/>
<evidence type="ECO:0000256" key="2">
    <source>
        <dbReference type="SAM" id="Phobius"/>
    </source>
</evidence>
<keyword evidence="2" id="KW-0472">Membrane</keyword>
<name>A0ABX8YHJ8_ANETH</name>
<reference evidence="4 5" key="1">
    <citation type="submission" date="2021-08" db="EMBL/GenBank/DDBJ databases">
        <title>Complete genome sequence of the strain Aneurinibacillus thermoaerophilus CCM 8960.</title>
        <authorList>
            <person name="Musilova J."/>
            <person name="Kourilova X."/>
            <person name="Pernicova I."/>
            <person name="Bezdicek M."/>
            <person name="Lengerova M."/>
            <person name="Obruca S."/>
            <person name="Sedlar K."/>
        </authorList>
    </citation>
    <scope>NUCLEOTIDE SEQUENCE [LARGE SCALE GENOMIC DNA]</scope>
    <source>
        <strain evidence="4 5">CCM 8960</strain>
    </source>
</reference>
<dbReference type="EMBL" id="CP080764">
    <property type="protein sequence ID" value="QYY44383.1"/>
    <property type="molecule type" value="Genomic_DNA"/>
</dbReference>
<dbReference type="InterPro" id="IPR011010">
    <property type="entry name" value="DNA_brk_join_enz"/>
</dbReference>
<protein>
    <submittedName>
        <fullName evidence="4">Tyrosine-type recombinase/integrase</fullName>
    </submittedName>
</protein>
<keyword evidence="5" id="KW-1185">Reference proteome</keyword>
<feature type="transmembrane region" description="Helical" evidence="2">
    <location>
        <begin position="7"/>
        <end position="29"/>
    </location>
</feature>
<organism evidence="4 5">
    <name type="scientific">Aneurinibacillus thermoaerophilus</name>
    <dbReference type="NCBI Taxonomy" id="143495"/>
    <lineage>
        <taxon>Bacteria</taxon>
        <taxon>Bacillati</taxon>
        <taxon>Bacillota</taxon>
        <taxon>Bacilli</taxon>
        <taxon>Bacillales</taxon>
        <taxon>Paenibacillaceae</taxon>
        <taxon>Aneurinibacillus group</taxon>
        <taxon>Aneurinibacillus</taxon>
    </lineage>
</organism>
<evidence type="ECO:0000313" key="4">
    <source>
        <dbReference type="EMBL" id="QYY44383.1"/>
    </source>
</evidence>
<keyword evidence="2" id="KW-1133">Transmembrane helix</keyword>
<keyword evidence="2" id="KW-0812">Transmembrane</keyword>
<dbReference type="Pfam" id="PF00589">
    <property type="entry name" value="Phage_integrase"/>
    <property type="match status" value="1"/>
</dbReference>
<keyword evidence="1" id="KW-0233">DNA recombination</keyword>